<dbReference type="RefSeq" id="XP_020083824.1">
    <property type="nucleotide sequence ID" value="XM_020228235.1"/>
</dbReference>
<feature type="domain" description="HTH myb-type" evidence="8">
    <location>
        <begin position="9"/>
        <end position="61"/>
    </location>
</feature>
<gene>
    <name evidence="10" type="primary">LOC109707143</name>
</gene>
<evidence type="ECO:0000256" key="2">
    <source>
        <dbReference type="ARBA" id="ARBA00023015"/>
    </source>
</evidence>
<reference evidence="9" key="1">
    <citation type="journal article" date="2015" name="Nat. Genet.">
        <title>The pineapple genome and the evolution of CAM photosynthesis.</title>
        <authorList>
            <person name="Ming R."/>
            <person name="VanBuren R."/>
            <person name="Wai C.M."/>
            <person name="Tang H."/>
            <person name="Schatz M.C."/>
            <person name="Bowers J.E."/>
            <person name="Lyons E."/>
            <person name="Wang M.L."/>
            <person name="Chen J."/>
            <person name="Biggers E."/>
            <person name="Zhang J."/>
            <person name="Huang L."/>
            <person name="Zhang L."/>
            <person name="Miao W."/>
            <person name="Zhang J."/>
            <person name="Ye Z."/>
            <person name="Miao C."/>
            <person name="Lin Z."/>
            <person name="Wang H."/>
            <person name="Zhou H."/>
            <person name="Yim W.C."/>
            <person name="Priest H.D."/>
            <person name="Zheng C."/>
            <person name="Woodhouse M."/>
            <person name="Edger P.P."/>
            <person name="Guyot R."/>
            <person name="Guo H.B."/>
            <person name="Guo H."/>
            <person name="Zheng G."/>
            <person name="Singh R."/>
            <person name="Sharma A."/>
            <person name="Min X."/>
            <person name="Zheng Y."/>
            <person name="Lee H."/>
            <person name="Gurtowski J."/>
            <person name="Sedlazeck F.J."/>
            <person name="Harkess A."/>
            <person name="McKain M.R."/>
            <person name="Liao Z."/>
            <person name="Fang J."/>
            <person name="Liu J."/>
            <person name="Zhang X."/>
            <person name="Zhang Q."/>
            <person name="Hu W."/>
            <person name="Qin Y."/>
            <person name="Wang K."/>
            <person name="Chen L.Y."/>
            <person name="Shirley N."/>
            <person name="Lin Y.R."/>
            <person name="Liu L.Y."/>
            <person name="Hernandez A.G."/>
            <person name="Wright C.L."/>
            <person name="Bulone V."/>
            <person name="Tuskan G.A."/>
            <person name="Heath K."/>
            <person name="Zee F."/>
            <person name="Moore P.H."/>
            <person name="Sunkar R."/>
            <person name="Leebens-Mack J.H."/>
            <person name="Mockler T."/>
            <person name="Bennetzen J.L."/>
            <person name="Freeling M."/>
            <person name="Sankoff D."/>
            <person name="Paterson A.H."/>
            <person name="Zhu X."/>
            <person name="Yang X."/>
            <person name="Smith J.A."/>
            <person name="Cushman J.C."/>
            <person name="Paull R.E."/>
            <person name="Yu Q."/>
        </authorList>
    </citation>
    <scope>NUCLEOTIDE SEQUENCE [LARGE SCALE GENOMIC DNA]</scope>
    <source>
        <strain evidence="9">cv. F153</strain>
    </source>
</reference>
<feature type="domain" description="Myb-like" evidence="7">
    <location>
        <begin position="9"/>
        <end position="61"/>
    </location>
</feature>
<dbReference type="AlphaFoldDB" id="A0A6P5EK84"/>
<feature type="region of interest" description="Disordered" evidence="6">
    <location>
        <begin position="123"/>
        <end position="153"/>
    </location>
</feature>
<dbReference type="GO" id="GO:0003677">
    <property type="term" value="F:DNA binding"/>
    <property type="evidence" value="ECO:0007669"/>
    <property type="project" value="UniProtKB-KW"/>
</dbReference>
<dbReference type="InterPro" id="IPR015495">
    <property type="entry name" value="Myb_TF_plants"/>
</dbReference>
<sequence length="323" mass="34555">MGRAPCCDKQGMKKGPWTPEEDKILVDYIQSNGHGSWRSLPKLAGLLRCGKSCRLRWTNYLRPDIKRGPFTTEEQKSIVQLHGIVGNKWSTIAAQLPGRTDNEIKNYWNTHLKKRLLRMGIDPDTFAPSSSPSSSSPSAAAAAAPASSFPTTRHMAQWESARLEAEARLSRESLLFSSSAAAAAASAASVGARNESDSPPHSNAEPDFFLRMWNSEIGDAFRKPVSGDSSIADAAVKVETPAREETESKSCVSVAAAAAAAAVGGRGDDSSGSNEVEETSEEETYDLYLDFGGDDLGVFSGHLGSFSLFGSDLAEASLDTAFK</sequence>
<feature type="region of interest" description="Disordered" evidence="6">
    <location>
        <begin position="263"/>
        <end position="282"/>
    </location>
</feature>
<feature type="domain" description="Myb-like" evidence="7">
    <location>
        <begin position="62"/>
        <end position="112"/>
    </location>
</feature>
<evidence type="ECO:0000313" key="10">
    <source>
        <dbReference type="RefSeq" id="XP_020083824.1"/>
    </source>
</evidence>
<evidence type="ECO:0000256" key="1">
    <source>
        <dbReference type="ARBA" id="ARBA00004123"/>
    </source>
</evidence>
<evidence type="ECO:0000256" key="4">
    <source>
        <dbReference type="ARBA" id="ARBA00023163"/>
    </source>
</evidence>
<name>A0A6P5EK84_ANACO</name>
<evidence type="ECO:0000256" key="6">
    <source>
        <dbReference type="SAM" id="MobiDB-lite"/>
    </source>
</evidence>
<keyword evidence="5" id="KW-0539">Nucleus</keyword>
<keyword evidence="4" id="KW-0804">Transcription</keyword>
<dbReference type="FunFam" id="1.10.10.60:FF:000121">
    <property type="entry name" value="Myb transcription factor"/>
    <property type="match status" value="1"/>
</dbReference>
<dbReference type="CDD" id="cd00167">
    <property type="entry name" value="SANT"/>
    <property type="match status" value="2"/>
</dbReference>
<dbReference type="FunFam" id="1.10.10.60:FF:000198">
    <property type="entry name" value="MYB transcription factor"/>
    <property type="match status" value="1"/>
</dbReference>
<dbReference type="PROSITE" id="PS50090">
    <property type="entry name" value="MYB_LIKE"/>
    <property type="match status" value="2"/>
</dbReference>
<reference evidence="10" key="2">
    <citation type="submission" date="2025-08" db="UniProtKB">
        <authorList>
            <consortium name="RefSeq"/>
        </authorList>
    </citation>
    <scope>IDENTIFICATION</scope>
    <source>
        <tissue evidence="10">Leaf</tissue>
    </source>
</reference>
<evidence type="ECO:0000256" key="3">
    <source>
        <dbReference type="ARBA" id="ARBA00023125"/>
    </source>
</evidence>
<evidence type="ECO:0000256" key="5">
    <source>
        <dbReference type="ARBA" id="ARBA00023242"/>
    </source>
</evidence>
<dbReference type="PANTHER" id="PTHR10641">
    <property type="entry name" value="MYB FAMILY TRANSCRIPTION FACTOR"/>
    <property type="match status" value="1"/>
</dbReference>
<dbReference type="SUPFAM" id="SSF46689">
    <property type="entry name" value="Homeodomain-like"/>
    <property type="match status" value="1"/>
</dbReference>
<accession>A0A6P5EK84</accession>
<dbReference type="InterPro" id="IPR001005">
    <property type="entry name" value="SANT/Myb"/>
</dbReference>
<evidence type="ECO:0000313" key="9">
    <source>
        <dbReference type="Proteomes" id="UP000515123"/>
    </source>
</evidence>
<keyword evidence="3" id="KW-0238">DNA-binding</keyword>
<comment type="subcellular location">
    <subcellularLocation>
        <location evidence="1">Nucleus</location>
    </subcellularLocation>
</comment>
<dbReference type="Proteomes" id="UP000515123">
    <property type="component" value="Linkage group 3"/>
</dbReference>
<organism evidence="9 10">
    <name type="scientific">Ananas comosus</name>
    <name type="common">Pineapple</name>
    <name type="synonym">Ananas ananas</name>
    <dbReference type="NCBI Taxonomy" id="4615"/>
    <lineage>
        <taxon>Eukaryota</taxon>
        <taxon>Viridiplantae</taxon>
        <taxon>Streptophyta</taxon>
        <taxon>Embryophyta</taxon>
        <taxon>Tracheophyta</taxon>
        <taxon>Spermatophyta</taxon>
        <taxon>Magnoliopsida</taxon>
        <taxon>Liliopsida</taxon>
        <taxon>Poales</taxon>
        <taxon>Bromeliaceae</taxon>
        <taxon>Bromelioideae</taxon>
        <taxon>Ananas</taxon>
    </lineage>
</organism>
<keyword evidence="9" id="KW-1185">Reference proteome</keyword>
<dbReference type="PROSITE" id="PS51294">
    <property type="entry name" value="HTH_MYB"/>
    <property type="match status" value="2"/>
</dbReference>
<dbReference type="PANTHER" id="PTHR10641:SF622">
    <property type="entry name" value="TRANSCRIPTION FACTOR MYB17"/>
    <property type="match status" value="1"/>
</dbReference>
<proteinExistence type="predicted"/>
<evidence type="ECO:0000259" key="8">
    <source>
        <dbReference type="PROSITE" id="PS51294"/>
    </source>
</evidence>
<dbReference type="Pfam" id="PF00249">
    <property type="entry name" value="Myb_DNA-binding"/>
    <property type="match status" value="2"/>
</dbReference>
<dbReference type="OrthoDB" id="2143914at2759"/>
<protein>
    <submittedName>
        <fullName evidence="10">Myb-related protein Myb4</fullName>
    </submittedName>
</protein>
<evidence type="ECO:0000259" key="7">
    <source>
        <dbReference type="PROSITE" id="PS50090"/>
    </source>
</evidence>
<keyword evidence="2" id="KW-0805">Transcription regulation</keyword>
<dbReference type="GO" id="GO:0005634">
    <property type="term" value="C:nucleus"/>
    <property type="evidence" value="ECO:0007669"/>
    <property type="project" value="UniProtKB-SubCell"/>
</dbReference>
<feature type="domain" description="HTH myb-type" evidence="8">
    <location>
        <begin position="62"/>
        <end position="116"/>
    </location>
</feature>
<dbReference type="GeneID" id="109707143"/>
<dbReference type="Gene3D" id="1.10.10.60">
    <property type="entry name" value="Homeodomain-like"/>
    <property type="match status" value="2"/>
</dbReference>
<feature type="compositionally biased region" description="Low complexity" evidence="6">
    <location>
        <begin position="127"/>
        <end position="148"/>
    </location>
</feature>
<dbReference type="SMART" id="SM00717">
    <property type="entry name" value="SANT"/>
    <property type="match status" value="2"/>
</dbReference>
<dbReference type="InterPro" id="IPR017930">
    <property type="entry name" value="Myb_dom"/>
</dbReference>
<dbReference type="InterPro" id="IPR009057">
    <property type="entry name" value="Homeodomain-like_sf"/>
</dbReference>